<dbReference type="Pfam" id="PF00535">
    <property type="entry name" value="Glycos_transf_2"/>
    <property type="match status" value="1"/>
</dbReference>
<dbReference type="EMBL" id="JAVRAD010000024">
    <property type="protein sequence ID" value="MDX8332795.1"/>
    <property type="molecule type" value="Genomic_DNA"/>
</dbReference>
<dbReference type="EC" id="2.4.-.-" evidence="2"/>
<keyword evidence="2" id="KW-0328">Glycosyltransferase</keyword>
<dbReference type="CDD" id="cd00761">
    <property type="entry name" value="Glyco_tranf_GTA_type"/>
    <property type="match status" value="1"/>
</dbReference>
<dbReference type="RefSeq" id="WP_320188853.1">
    <property type="nucleotide sequence ID" value="NZ_CP192765.1"/>
</dbReference>
<dbReference type="InterPro" id="IPR050834">
    <property type="entry name" value="Glycosyltransf_2"/>
</dbReference>
<dbReference type="PANTHER" id="PTHR43685">
    <property type="entry name" value="GLYCOSYLTRANSFERASE"/>
    <property type="match status" value="1"/>
</dbReference>
<dbReference type="Gene3D" id="3.90.550.10">
    <property type="entry name" value="Spore Coat Polysaccharide Biosynthesis Protein SpsA, Chain A"/>
    <property type="match status" value="1"/>
</dbReference>
<evidence type="ECO:0000313" key="3">
    <source>
        <dbReference type="Proteomes" id="UP001277561"/>
    </source>
</evidence>
<name>A0ABU4W4T7_9HYPH</name>
<reference evidence="2" key="1">
    <citation type="journal article" date="2023" name="Phytobiomes J">
        <title>Deciphering the key players within the bacterial microbiota associated with aerial crown gall tumors on rhododendron: Insights into the gallobiome.</title>
        <authorList>
            <person name="Kuzmanovic N."/>
            <person name="Nesme J."/>
            <person name="Wolf J."/>
            <person name="Neumann-Schaal M."/>
            <person name="Petersen J."/>
            <person name="Fernandez-Gnecco G."/>
            <person name="Sproeer C."/>
            <person name="Bunk B."/>
            <person name="Overmann J."/>
            <person name="Sorensen S.J."/>
            <person name="Idczak E."/>
            <person name="Smalla K."/>
        </authorList>
    </citation>
    <scope>NUCLEOTIDE SEQUENCE [LARGE SCALE GENOMIC DNA]</scope>
    <source>
        <strain evidence="2">Rho-14.1</strain>
    </source>
</reference>
<keyword evidence="2" id="KW-0808">Transferase</keyword>
<organism evidence="2 3">
    <name type="scientific">Agrobacterium rosae</name>
    <dbReference type="NCBI Taxonomy" id="1972867"/>
    <lineage>
        <taxon>Bacteria</taxon>
        <taxon>Pseudomonadati</taxon>
        <taxon>Pseudomonadota</taxon>
        <taxon>Alphaproteobacteria</taxon>
        <taxon>Hyphomicrobiales</taxon>
        <taxon>Rhizobiaceae</taxon>
        <taxon>Rhizobium/Agrobacterium group</taxon>
        <taxon>Agrobacterium</taxon>
    </lineage>
</organism>
<sequence>MAFQKLDVHGLLSDLIGDPGTTLFRPVFHLAPNFPGLKKSGPLVSVIVATRNDVATIERSIMSLINQTYHSLEIIVVDDASDDGASAIISSLANRDSRVVHLLNDSQRGTGASRNVGLRAASGMFATFHDGDDVSEPKRLELQMRALGNDRTKELCLCSYVRTNNRGRGIEINDQRMMKCIISMMFRRELVLNRVGFFLNESVGEDSDFYERIKIVFGANSEVVLPKILYRALYRRGSSFFSSVEVLTEDEQGLRYKVLEESARRNELMKKRHAAMRASRAALRVE</sequence>
<evidence type="ECO:0000259" key="1">
    <source>
        <dbReference type="Pfam" id="PF00535"/>
    </source>
</evidence>
<accession>A0ABU4W4T7</accession>
<dbReference type="PANTHER" id="PTHR43685:SF2">
    <property type="entry name" value="GLYCOSYLTRANSFERASE 2-LIKE DOMAIN-CONTAINING PROTEIN"/>
    <property type="match status" value="1"/>
</dbReference>
<feature type="domain" description="Glycosyltransferase 2-like" evidence="1">
    <location>
        <begin position="45"/>
        <end position="168"/>
    </location>
</feature>
<gene>
    <name evidence="2" type="ORF">RMS29_26710</name>
</gene>
<dbReference type="InterPro" id="IPR029044">
    <property type="entry name" value="Nucleotide-diphossugar_trans"/>
</dbReference>
<proteinExistence type="predicted"/>
<evidence type="ECO:0000313" key="2">
    <source>
        <dbReference type="EMBL" id="MDX8332795.1"/>
    </source>
</evidence>
<comment type="caution">
    <text evidence="2">The sequence shown here is derived from an EMBL/GenBank/DDBJ whole genome shotgun (WGS) entry which is preliminary data.</text>
</comment>
<keyword evidence="3" id="KW-1185">Reference proteome</keyword>
<dbReference type="Proteomes" id="UP001277561">
    <property type="component" value="Unassembled WGS sequence"/>
</dbReference>
<protein>
    <submittedName>
        <fullName evidence="2">Glycosyltransferase family A protein</fullName>
        <ecNumber evidence="2">2.4.-.-</ecNumber>
    </submittedName>
</protein>
<dbReference type="SUPFAM" id="SSF53448">
    <property type="entry name" value="Nucleotide-diphospho-sugar transferases"/>
    <property type="match status" value="1"/>
</dbReference>
<dbReference type="InterPro" id="IPR001173">
    <property type="entry name" value="Glyco_trans_2-like"/>
</dbReference>
<dbReference type="GO" id="GO:0016757">
    <property type="term" value="F:glycosyltransferase activity"/>
    <property type="evidence" value="ECO:0007669"/>
    <property type="project" value="UniProtKB-KW"/>
</dbReference>